<dbReference type="Proteomes" id="UP001187471">
    <property type="component" value="Unassembled WGS sequence"/>
</dbReference>
<keyword evidence="2" id="KW-0812">Transmembrane</keyword>
<protein>
    <submittedName>
        <fullName evidence="7">Uncharacterized protein</fullName>
    </submittedName>
</protein>
<keyword evidence="8" id="KW-1185">Reference proteome</keyword>
<dbReference type="SUPFAM" id="SSF52058">
    <property type="entry name" value="L domain-like"/>
    <property type="match status" value="1"/>
</dbReference>
<keyword evidence="3" id="KW-0732">Signal</keyword>
<gene>
    <name evidence="7" type="ORF">RJ640_027749</name>
</gene>
<dbReference type="EMBL" id="JAVXUO010002997">
    <property type="protein sequence ID" value="KAK2967709.1"/>
    <property type="molecule type" value="Genomic_DNA"/>
</dbReference>
<dbReference type="Gene3D" id="3.80.10.10">
    <property type="entry name" value="Ribonuclease Inhibitor"/>
    <property type="match status" value="1"/>
</dbReference>
<evidence type="ECO:0000313" key="7">
    <source>
        <dbReference type="EMBL" id="KAK2967709.1"/>
    </source>
</evidence>
<keyword evidence="6" id="KW-0325">Glycoprotein</keyword>
<dbReference type="InterPro" id="IPR001611">
    <property type="entry name" value="Leu-rich_rpt"/>
</dbReference>
<evidence type="ECO:0000256" key="4">
    <source>
        <dbReference type="ARBA" id="ARBA00022989"/>
    </source>
</evidence>
<dbReference type="InterPro" id="IPR046956">
    <property type="entry name" value="RLP23-like"/>
</dbReference>
<sequence>MSYNSFIFNFSSTWVPPFHVCNLDLGLCQLGHPFPAWLENQKELMYLDICNASILGSIPNWFWDLGANLSLFNVPHNQLGGQLPNPLPIAPFADIDFRSNLFGGGLPLLAVEVKLLDLSNNNFFGPIPQNIGESMPNLIFLSLSDNQLVGDIPSSIGEMLSLQVIDLSGNKLSENIKKFMLNKQELDEHLTKEMVAPTERQPLRDHVAYQKWNEKDRSTSYTLLSILQNDLIGQFDELPTCKAL</sequence>
<dbReference type="GO" id="GO:0016020">
    <property type="term" value="C:membrane"/>
    <property type="evidence" value="ECO:0007669"/>
    <property type="project" value="UniProtKB-SubCell"/>
</dbReference>
<dbReference type="Pfam" id="PF13855">
    <property type="entry name" value="LRR_8"/>
    <property type="match status" value="1"/>
</dbReference>
<accession>A0AA88U1F3</accession>
<evidence type="ECO:0000256" key="3">
    <source>
        <dbReference type="ARBA" id="ARBA00022729"/>
    </source>
</evidence>
<dbReference type="Pfam" id="PF00560">
    <property type="entry name" value="LRR_1"/>
    <property type="match status" value="1"/>
</dbReference>
<comment type="subcellular location">
    <subcellularLocation>
        <location evidence="1">Membrane</location>
        <topology evidence="1">Single-pass type I membrane protein</topology>
    </subcellularLocation>
</comment>
<dbReference type="PANTHER" id="PTHR48063:SF16">
    <property type="entry name" value="LRR RECEPTOR-LIKE SERINE_THREONINE-PROTEIN KINASE GSO1"/>
    <property type="match status" value="1"/>
</dbReference>
<keyword evidence="5" id="KW-0472">Membrane</keyword>
<dbReference type="PANTHER" id="PTHR48063">
    <property type="entry name" value="LRR RECEPTOR-LIKE KINASE"/>
    <property type="match status" value="1"/>
</dbReference>
<dbReference type="AlphaFoldDB" id="A0AA88U1F3"/>
<keyword evidence="4" id="KW-1133">Transmembrane helix</keyword>
<organism evidence="7 8">
    <name type="scientific">Escallonia rubra</name>
    <dbReference type="NCBI Taxonomy" id="112253"/>
    <lineage>
        <taxon>Eukaryota</taxon>
        <taxon>Viridiplantae</taxon>
        <taxon>Streptophyta</taxon>
        <taxon>Embryophyta</taxon>
        <taxon>Tracheophyta</taxon>
        <taxon>Spermatophyta</taxon>
        <taxon>Magnoliopsida</taxon>
        <taxon>eudicotyledons</taxon>
        <taxon>Gunneridae</taxon>
        <taxon>Pentapetalae</taxon>
        <taxon>asterids</taxon>
        <taxon>campanulids</taxon>
        <taxon>Escalloniales</taxon>
        <taxon>Escalloniaceae</taxon>
        <taxon>Escallonia</taxon>
    </lineage>
</organism>
<comment type="caution">
    <text evidence="7">The sequence shown here is derived from an EMBL/GenBank/DDBJ whole genome shotgun (WGS) entry which is preliminary data.</text>
</comment>
<proteinExistence type="predicted"/>
<evidence type="ECO:0000256" key="5">
    <source>
        <dbReference type="ARBA" id="ARBA00023136"/>
    </source>
</evidence>
<evidence type="ECO:0000256" key="6">
    <source>
        <dbReference type="ARBA" id="ARBA00023180"/>
    </source>
</evidence>
<reference evidence="7" key="1">
    <citation type="submission" date="2022-12" db="EMBL/GenBank/DDBJ databases">
        <title>Draft genome assemblies for two species of Escallonia (Escalloniales).</title>
        <authorList>
            <person name="Chanderbali A."/>
            <person name="Dervinis C."/>
            <person name="Anghel I."/>
            <person name="Soltis D."/>
            <person name="Soltis P."/>
            <person name="Zapata F."/>
        </authorList>
    </citation>
    <scope>NUCLEOTIDE SEQUENCE</scope>
    <source>
        <strain evidence="7">UCBG92.1500</strain>
        <tissue evidence="7">Leaf</tissue>
    </source>
</reference>
<evidence type="ECO:0000256" key="2">
    <source>
        <dbReference type="ARBA" id="ARBA00022692"/>
    </source>
</evidence>
<evidence type="ECO:0000313" key="8">
    <source>
        <dbReference type="Proteomes" id="UP001187471"/>
    </source>
</evidence>
<name>A0AA88U1F3_9ASTE</name>
<evidence type="ECO:0000256" key="1">
    <source>
        <dbReference type="ARBA" id="ARBA00004479"/>
    </source>
</evidence>
<dbReference type="InterPro" id="IPR032675">
    <property type="entry name" value="LRR_dom_sf"/>
</dbReference>